<keyword evidence="3" id="KW-0285">Flavoprotein</keyword>
<comment type="similarity">
    <text evidence="2">Belongs to the oxygen-dependent FAD-linked oxidoreductase family.</text>
</comment>
<dbReference type="Gene3D" id="3.30.465.10">
    <property type="match status" value="1"/>
</dbReference>
<dbReference type="PROSITE" id="PS00862">
    <property type="entry name" value="OX2_COVAL_FAD"/>
    <property type="match status" value="1"/>
</dbReference>
<dbReference type="Gene3D" id="3.30.43.10">
    <property type="entry name" value="Uridine Diphospho-n-acetylenolpyruvylglucosamine Reductase, domain 2"/>
    <property type="match status" value="1"/>
</dbReference>
<proteinExistence type="inferred from homology"/>
<evidence type="ECO:0000256" key="5">
    <source>
        <dbReference type="ARBA" id="ARBA00023002"/>
    </source>
</evidence>
<dbReference type="OrthoDB" id="5169292at2"/>
<dbReference type="Gene3D" id="3.40.462.20">
    <property type="match status" value="1"/>
</dbReference>
<evidence type="ECO:0000256" key="1">
    <source>
        <dbReference type="ARBA" id="ARBA00001974"/>
    </source>
</evidence>
<gene>
    <name evidence="7" type="ORF">SAMN05661093_10133</name>
</gene>
<evidence type="ECO:0000313" key="7">
    <source>
        <dbReference type="EMBL" id="SMD26550.1"/>
    </source>
</evidence>
<name>A0A1W2FX95_KIBAR</name>
<keyword evidence="4" id="KW-0274">FAD</keyword>
<dbReference type="InterPro" id="IPR006093">
    <property type="entry name" value="Oxy_OxRdtase_FAD_BS"/>
</dbReference>
<dbReference type="Pfam" id="PF01565">
    <property type="entry name" value="FAD_binding_4"/>
    <property type="match status" value="1"/>
</dbReference>
<dbReference type="InterPro" id="IPR016167">
    <property type="entry name" value="FAD-bd_PCMH_sub1"/>
</dbReference>
<dbReference type="AlphaFoldDB" id="A0A1W2FX95"/>
<dbReference type="GO" id="GO:0016491">
    <property type="term" value="F:oxidoreductase activity"/>
    <property type="evidence" value="ECO:0007669"/>
    <property type="project" value="UniProtKB-KW"/>
</dbReference>
<dbReference type="RefSeq" id="WP_084434287.1">
    <property type="nucleotide sequence ID" value="NZ_FWXV01000015.1"/>
</dbReference>
<comment type="cofactor">
    <cofactor evidence="1">
        <name>FAD</name>
        <dbReference type="ChEBI" id="CHEBI:57692"/>
    </cofactor>
</comment>
<keyword evidence="8" id="KW-1185">Reference proteome</keyword>
<evidence type="ECO:0000259" key="6">
    <source>
        <dbReference type="PROSITE" id="PS51387"/>
    </source>
</evidence>
<evidence type="ECO:0000256" key="2">
    <source>
        <dbReference type="ARBA" id="ARBA00005466"/>
    </source>
</evidence>
<dbReference type="PANTHER" id="PTHR42973">
    <property type="entry name" value="BINDING OXIDOREDUCTASE, PUTATIVE (AFU_ORTHOLOGUE AFUA_1G17690)-RELATED"/>
    <property type="match status" value="1"/>
</dbReference>
<evidence type="ECO:0000256" key="4">
    <source>
        <dbReference type="ARBA" id="ARBA00022827"/>
    </source>
</evidence>
<organism evidence="7 8">
    <name type="scientific">Kibdelosporangium aridum</name>
    <dbReference type="NCBI Taxonomy" id="2030"/>
    <lineage>
        <taxon>Bacteria</taxon>
        <taxon>Bacillati</taxon>
        <taxon>Actinomycetota</taxon>
        <taxon>Actinomycetes</taxon>
        <taxon>Pseudonocardiales</taxon>
        <taxon>Pseudonocardiaceae</taxon>
        <taxon>Kibdelosporangium</taxon>
    </lineage>
</organism>
<dbReference type="PANTHER" id="PTHR42973:SF39">
    <property type="entry name" value="FAD-BINDING PCMH-TYPE DOMAIN-CONTAINING PROTEIN"/>
    <property type="match status" value="1"/>
</dbReference>
<evidence type="ECO:0000313" key="8">
    <source>
        <dbReference type="Proteomes" id="UP000192674"/>
    </source>
</evidence>
<feature type="domain" description="FAD-binding PCMH-type" evidence="6">
    <location>
        <begin position="36"/>
        <end position="204"/>
    </location>
</feature>
<dbReference type="InterPro" id="IPR006094">
    <property type="entry name" value="Oxid_FAD_bind_N"/>
</dbReference>
<dbReference type="InterPro" id="IPR016166">
    <property type="entry name" value="FAD-bd_PCMH"/>
</dbReference>
<dbReference type="SUPFAM" id="SSF56176">
    <property type="entry name" value="FAD-binding/transporter-associated domain-like"/>
    <property type="match status" value="1"/>
</dbReference>
<dbReference type="PROSITE" id="PS51387">
    <property type="entry name" value="FAD_PCMH"/>
    <property type="match status" value="1"/>
</dbReference>
<evidence type="ECO:0000256" key="3">
    <source>
        <dbReference type="ARBA" id="ARBA00022630"/>
    </source>
</evidence>
<dbReference type="EMBL" id="FWXV01000015">
    <property type="protein sequence ID" value="SMD26550.1"/>
    <property type="molecule type" value="Genomic_DNA"/>
</dbReference>
<dbReference type="InterPro" id="IPR036318">
    <property type="entry name" value="FAD-bd_PCMH-like_sf"/>
</dbReference>
<dbReference type="Pfam" id="PF08031">
    <property type="entry name" value="BBE"/>
    <property type="match status" value="1"/>
</dbReference>
<dbReference type="InterPro" id="IPR016169">
    <property type="entry name" value="FAD-bd_PCMH_sub2"/>
</dbReference>
<dbReference type="Proteomes" id="UP000192674">
    <property type="component" value="Unassembled WGS sequence"/>
</dbReference>
<dbReference type="GO" id="GO:0071949">
    <property type="term" value="F:FAD binding"/>
    <property type="evidence" value="ECO:0007669"/>
    <property type="project" value="InterPro"/>
</dbReference>
<sequence>MTIDSPASLGAALRGRIALPGDEDYDKARTGWNLTVEHHPEVIVLAEDTADVVEAVRYASRADLPIAVQSTGHGISVPADGAVYINTSRLAGVTVDSDARTARIEAGLRWGQVIEAAISHGLAPLCGSSTYIGVMGYLTGGGLPVLARTYGFAANTVRSLDVVTADGELRTTSPEREPDLFWAVRGGKSNFGVVVAAEIDLLNLPRIYGGSLFFDGKHAERVLPTYIDWTSTLPDEMTSSIIFIRYPDIPMMPAEIRGRFFTTVRIAYAGDPAEGERLVAPLRALGPELDEVADMSYADIEEIYHDPFRPTPANNRSALLTDLDDTAVEKLIGLLGPDNDVPFGGVELRHLGGALARPLTRDAAVGRQDAAFHMFASLPARMNATHYRERVLRTLSELVRVLGPWDTGRMLPGFMFNDDTTSEAVRRGYADADYQRLVDVKTTYDPRNLFRVNHNIPPR</sequence>
<accession>A0A1W2FX95</accession>
<keyword evidence="5" id="KW-0560">Oxidoreductase</keyword>
<dbReference type="InterPro" id="IPR012951">
    <property type="entry name" value="BBE"/>
</dbReference>
<reference evidence="7 8" key="1">
    <citation type="submission" date="2017-04" db="EMBL/GenBank/DDBJ databases">
        <authorList>
            <person name="Afonso C.L."/>
            <person name="Miller P.J."/>
            <person name="Scott M.A."/>
            <person name="Spackman E."/>
            <person name="Goraichik I."/>
            <person name="Dimitrov K.M."/>
            <person name="Suarez D.L."/>
            <person name="Swayne D.E."/>
        </authorList>
    </citation>
    <scope>NUCLEOTIDE SEQUENCE [LARGE SCALE GENOMIC DNA]</scope>
    <source>
        <strain evidence="7 8">DSM 43828</strain>
    </source>
</reference>
<dbReference type="InterPro" id="IPR050416">
    <property type="entry name" value="FAD-linked_Oxidoreductase"/>
</dbReference>
<protein>
    <submittedName>
        <fullName evidence="7">FAD/FMN-containing dehydrogenase</fullName>
    </submittedName>
</protein>